<evidence type="ECO:0000313" key="3">
    <source>
        <dbReference type="Proteomes" id="UP001499988"/>
    </source>
</evidence>
<accession>A0ABP9EVS3</accession>
<organism evidence="2 3">
    <name type="scientific">Ferrimonas pelagia</name>
    <dbReference type="NCBI Taxonomy" id="1177826"/>
    <lineage>
        <taxon>Bacteria</taxon>
        <taxon>Pseudomonadati</taxon>
        <taxon>Pseudomonadota</taxon>
        <taxon>Gammaproteobacteria</taxon>
        <taxon>Alteromonadales</taxon>
        <taxon>Ferrimonadaceae</taxon>
        <taxon>Ferrimonas</taxon>
    </lineage>
</organism>
<evidence type="ECO:0008006" key="4">
    <source>
        <dbReference type="Google" id="ProtNLM"/>
    </source>
</evidence>
<evidence type="ECO:0000256" key="1">
    <source>
        <dbReference type="SAM" id="SignalP"/>
    </source>
</evidence>
<keyword evidence="3" id="KW-1185">Reference proteome</keyword>
<sequence>MGLFNRVLVGVALLLSSVCHADTSEQLWQRYNALVGADQVIDSMPQQIDAMLAQQALTNPDRSLLDRIEPIVKGSWHSDHLRQVFIGHYRADLTDLQLQQLIAFRELPQNRRITEAELAASQPGFEAGLLRFLADLQENPPHQQRTQVIHDYIEATEMVDYLVELTADLVAVMITNMQNYMEPEAEVGPDLAEMREMMRTQLRPMMEQQMYLTSYYLYRDISDQDLSEYTQFYRSELGQHEVGVAKGAVAEMLMQWGQQLALDLAQDLQAQP</sequence>
<dbReference type="RefSeq" id="WP_345335383.1">
    <property type="nucleotide sequence ID" value="NZ_BAABJZ010000072.1"/>
</dbReference>
<dbReference type="EMBL" id="BAABJZ010000072">
    <property type="protein sequence ID" value="GAA4887733.1"/>
    <property type="molecule type" value="Genomic_DNA"/>
</dbReference>
<proteinExistence type="predicted"/>
<reference evidence="3" key="1">
    <citation type="journal article" date="2019" name="Int. J. Syst. Evol. Microbiol.">
        <title>The Global Catalogue of Microorganisms (GCM) 10K type strain sequencing project: providing services to taxonomists for standard genome sequencing and annotation.</title>
        <authorList>
            <consortium name="The Broad Institute Genomics Platform"/>
            <consortium name="The Broad Institute Genome Sequencing Center for Infectious Disease"/>
            <person name="Wu L."/>
            <person name="Ma J."/>
        </authorList>
    </citation>
    <scope>NUCLEOTIDE SEQUENCE [LARGE SCALE GENOMIC DNA]</scope>
    <source>
        <strain evidence="3">JCM 18401</strain>
    </source>
</reference>
<feature type="signal peptide" evidence="1">
    <location>
        <begin position="1"/>
        <end position="21"/>
    </location>
</feature>
<gene>
    <name evidence="2" type="ORF">GCM10023333_21440</name>
</gene>
<keyword evidence="1" id="KW-0732">Signal</keyword>
<protein>
    <recommendedName>
        <fullName evidence="4">DUF2059 domain-containing protein</fullName>
    </recommendedName>
</protein>
<name>A0ABP9EVS3_9GAMM</name>
<feature type="chain" id="PRO_5045355766" description="DUF2059 domain-containing protein" evidence="1">
    <location>
        <begin position="22"/>
        <end position="272"/>
    </location>
</feature>
<comment type="caution">
    <text evidence="2">The sequence shown here is derived from an EMBL/GenBank/DDBJ whole genome shotgun (WGS) entry which is preliminary data.</text>
</comment>
<dbReference type="Proteomes" id="UP001499988">
    <property type="component" value="Unassembled WGS sequence"/>
</dbReference>
<evidence type="ECO:0000313" key="2">
    <source>
        <dbReference type="EMBL" id="GAA4887733.1"/>
    </source>
</evidence>